<proteinExistence type="predicted"/>
<comment type="caution">
    <text evidence="2">The sequence shown here is derived from an EMBL/GenBank/DDBJ whole genome shotgun (WGS) entry which is preliminary data.</text>
</comment>
<sequence>MKNASTSCSELTLPLTRSMANRTTQNGTRKLPSRMSVGIRLVLPVTIVTTIVRIHRARPVSSVFHHQP</sequence>
<evidence type="ECO:0000313" key="2">
    <source>
        <dbReference type="EMBL" id="NYD75185.1"/>
    </source>
</evidence>
<evidence type="ECO:0000256" key="1">
    <source>
        <dbReference type="SAM" id="MobiDB-lite"/>
    </source>
</evidence>
<dbReference type="Proteomes" id="UP000589620">
    <property type="component" value="Unassembled WGS sequence"/>
</dbReference>
<gene>
    <name evidence="2" type="ORF">BJ963_002704</name>
</gene>
<feature type="region of interest" description="Disordered" evidence="1">
    <location>
        <begin position="1"/>
        <end position="31"/>
    </location>
</feature>
<reference evidence="2 3" key="1">
    <citation type="submission" date="2020-07" db="EMBL/GenBank/DDBJ databases">
        <title>Sequencing the genomes of 1000 actinobacteria strains.</title>
        <authorList>
            <person name="Klenk H.-P."/>
        </authorList>
    </citation>
    <scope>NUCLEOTIDE SEQUENCE [LARGE SCALE GENOMIC DNA]</scope>
    <source>
        <strain evidence="2 3">DSM 23871</strain>
    </source>
</reference>
<organism evidence="2 3">
    <name type="scientific">Leifsonia soli</name>
    <dbReference type="NCBI Taxonomy" id="582665"/>
    <lineage>
        <taxon>Bacteria</taxon>
        <taxon>Bacillati</taxon>
        <taxon>Actinomycetota</taxon>
        <taxon>Actinomycetes</taxon>
        <taxon>Micrococcales</taxon>
        <taxon>Microbacteriaceae</taxon>
        <taxon>Leifsonia</taxon>
    </lineage>
</organism>
<accession>A0A852T2T5</accession>
<evidence type="ECO:0000313" key="3">
    <source>
        <dbReference type="Proteomes" id="UP000589620"/>
    </source>
</evidence>
<dbReference type="RefSeq" id="WP_246298064.1">
    <property type="nucleotide sequence ID" value="NZ_BAAAPX010000001.1"/>
</dbReference>
<dbReference type="AlphaFoldDB" id="A0A852T2T5"/>
<feature type="compositionally biased region" description="Polar residues" evidence="1">
    <location>
        <begin position="18"/>
        <end position="28"/>
    </location>
</feature>
<protein>
    <submittedName>
        <fullName evidence="2">Uncharacterized protein</fullName>
    </submittedName>
</protein>
<name>A0A852T2T5_9MICO</name>
<feature type="compositionally biased region" description="Polar residues" evidence="1">
    <location>
        <begin position="1"/>
        <end position="10"/>
    </location>
</feature>
<keyword evidence="3" id="KW-1185">Reference proteome</keyword>
<dbReference type="EMBL" id="JACCBJ010000001">
    <property type="protein sequence ID" value="NYD75185.1"/>
    <property type="molecule type" value="Genomic_DNA"/>
</dbReference>